<dbReference type="Proteomes" id="UP000054549">
    <property type="component" value="Unassembled WGS sequence"/>
</dbReference>
<evidence type="ECO:0000313" key="2">
    <source>
        <dbReference type="Proteomes" id="UP000054549"/>
    </source>
</evidence>
<dbReference type="InterPro" id="IPR023214">
    <property type="entry name" value="HAD_sf"/>
</dbReference>
<dbReference type="InParanoid" id="A0A0C2XBN4"/>
<dbReference type="STRING" id="946122.A0A0C2XBN4"/>
<dbReference type="InterPro" id="IPR036412">
    <property type="entry name" value="HAD-like_sf"/>
</dbReference>
<dbReference type="PANTHER" id="PTHR35134:SF2">
    <property type="entry name" value="NUCLEOTIDASE YQFW-RELATED"/>
    <property type="match status" value="1"/>
</dbReference>
<organism evidence="1 2">
    <name type="scientific">Amanita muscaria (strain Koide BX008)</name>
    <dbReference type="NCBI Taxonomy" id="946122"/>
    <lineage>
        <taxon>Eukaryota</taxon>
        <taxon>Fungi</taxon>
        <taxon>Dikarya</taxon>
        <taxon>Basidiomycota</taxon>
        <taxon>Agaricomycotina</taxon>
        <taxon>Agaricomycetes</taxon>
        <taxon>Agaricomycetidae</taxon>
        <taxon>Agaricales</taxon>
        <taxon>Pluteineae</taxon>
        <taxon>Amanitaceae</taxon>
        <taxon>Amanita</taxon>
    </lineage>
</organism>
<dbReference type="InterPro" id="IPR052419">
    <property type="entry name" value="5_3-deoxyribonucleotidase-like"/>
</dbReference>
<dbReference type="PANTHER" id="PTHR35134">
    <property type="entry name" value="NUCLEOTIDASE YQFW-RELATED"/>
    <property type="match status" value="1"/>
</dbReference>
<proteinExistence type="predicted"/>
<keyword evidence="2" id="KW-1185">Reference proteome</keyword>
<accession>A0A0C2XBN4</accession>
<sequence length="219" mass="25374">MDLSTFYYYYYWKNPFWGTPKETMIKVAKFYSTDWIHTTQLVPGAKEGLQALKDMGYRLIIVTARDKLVAAKSRVWVEKHFPGLIDSLICTGQFTRGEKEGHEIATKLSKSQVCADIKARLLIDDSAENALQCATSSAAVPVLLFGNYEWNKRLSNSHDTREEMTFDIRLAAEGGRRFWEHEGLEIPEGAPLWRVREWTEVVRWVNEHREELNIEKPMT</sequence>
<dbReference type="Gene3D" id="3.40.50.1000">
    <property type="entry name" value="HAD superfamily/HAD-like"/>
    <property type="match status" value="1"/>
</dbReference>
<reference evidence="1 2" key="1">
    <citation type="submission" date="2014-04" db="EMBL/GenBank/DDBJ databases">
        <title>Evolutionary Origins and Diversification of the Mycorrhizal Mutualists.</title>
        <authorList>
            <consortium name="DOE Joint Genome Institute"/>
            <consortium name="Mycorrhizal Genomics Consortium"/>
            <person name="Kohler A."/>
            <person name="Kuo A."/>
            <person name="Nagy L.G."/>
            <person name="Floudas D."/>
            <person name="Copeland A."/>
            <person name="Barry K.W."/>
            <person name="Cichocki N."/>
            <person name="Veneault-Fourrey C."/>
            <person name="LaButti K."/>
            <person name="Lindquist E.A."/>
            <person name="Lipzen A."/>
            <person name="Lundell T."/>
            <person name="Morin E."/>
            <person name="Murat C."/>
            <person name="Riley R."/>
            <person name="Ohm R."/>
            <person name="Sun H."/>
            <person name="Tunlid A."/>
            <person name="Henrissat B."/>
            <person name="Grigoriev I.V."/>
            <person name="Hibbett D.S."/>
            <person name="Martin F."/>
        </authorList>
    </citation>
    <scope>NUCLEOTIDE SEQUENCE [LARGE SCALE GENOMIC DNA]</scope>
    <source>
        <strain evidence="1 2">Koide BX008</strain>
    </source>
</reference>
<dbReference type="OrthoDB" id="10248475at2759"/>
<name>A0A0C2XBN4_AMAMK</name>
<dbReference type="EMBL" id="KN818222">
    <property type="protein sequence ID" value="KIL71822.1"/>
    <property type="molecule type" value="Genomic_DNA"/>
</dbReference>
<protein>
    <submittedName>
        <fullName evidence="1">Uncharacterized protein</fullName>
    </submittedName>
</protein>
<dbReference type="HOGENOM" id="CLU_070652_0_0_1"/>
<dbReference type="AlphaFoldDB" id="A0A0C2XBN4"/>
<gene>
    <name evidence="1" type="ORF">M378DRAFT_155439</name>
</gene>
<dbReference type="SUPFAM" id="SSF56784">
    <property type="entry name" value="HAD-like"/>
    <property type="match status" value="1"/>
</dbReference>
<evidence type="ECO:0000313" key="1">
    <source>
        <dbReference type="EMBL" id="KIL71822.1"/>
    </source>
</evidence>